<feature type="binding site" evidence="6">
    <location>
        <position position="101"/>
    </location>
    <ligand>
        <name>Mg(2+)</name>
        <dbReference type="ChEBI" id="CHEBI:18420"/>
        <label>1</label>
        <note>catalytic</note>
    </ligand>
</feature>
<dbReference type="PROSITE" id="PS00630">
    <property type="entry name" value="IMP_2"/>
    <property type="match status" value="1"/>
</dbReference>
<evidence type="ECO:0000313" key="9">
    <source>
        <dbReference type="Proteomes" id="UP000669179"/>
    </source>
</evidence>
<dbReference type="PRINTS" id="PR00377">
    <property type="entry name" value="IMPHPHTASES"/>
</dbReference>
<gene>
    <name evidence="8" type="ORF">J4573_08895</name>
</gene>
<feature type="binding site" evidence="6">
    <location>
        <position position="103"/>
    </location>
    <ligand>
        <name>Mg(2+)</name>
        <dbReference type="ChEBI" id="CHEBI:18420"/>
        <label>1</label>
        <note>catalytic</note>
    </ligand>
</feature>
<comment type="catalytic activity">
    <reaction evidence="1">
        <text>a myo-inositol phosphate + H2O = myo-inositol + phosphate</text>
        <dbReference type="Rhea" id="RHEA:24056"/>
        <dbReference type="ChEBI" id="CHEBI:15377"/>
        <dbReference type="ChEBI" id="CHEBI:17268"/>
        <dbReference type="ChEBI" id="CHEBI:43474"/>
        <dbReference type="ChEBI" id="CHEBI:84139"/>
        <dbReference type="EC" id="3.1.3.25"/>
    </reaction>
</comment>
<organism evidence="8 9">
    <name type="scientific">Actinomadura barringtoniae</name>
    <dbReference type="NCBI Taxonomy" id="1427535"/>
    <lineage>
        <taxon>Bacteria</taxon>
        <taxon>Bacillati</taxon>
        <taxon>Actinomycetota</taxon>
        <taxon>Actinomycetes</taxon>
        <taxon>Streptosporangiales</taxon>
        <taxon>Thermomonosporaceae</taxon>
        <taxon>Actinomadura</taxon>
    </lineage>
</organism>
<dbReference type="Proteomes" id="UP000669179">
    <property type="component" value="Unassembled WGS sequence"/>
</dbReference>
<dbReference type="Gene3D" id="3.30.540.10">
    <property type="entry name" value="Fructose-1,6-Bisphosphatase, subunit A, domain 1"/>
    <property type="match status" value="1"/>
</dbReference>
<dbReference type="GO" id="GO:0046854">
    <property type="term" value="P:phosphatidylinositol phosphate biosynthetic process"/>
    <property type="evidence" value="ECO:0007669"/>
    <property type="project" value="InterPro"/>
</dbReference>
<dbReference type="EC" id="3.1.3.25" evidence="2"/>
<dbReference type="EMBL" id="JAGEOJ010000003">
    <property type="protein sequence ID" value="MBO2447199.1"/>
    <property type="molecule type" value="Genomic_DNA"/>
</dbReference>
<feature type="binding site" evidence="6">
    <location>
        <position position="226"/>
    </location>
    <ligand>
        <name>Mg(2+)</name>
        <dbReference type="ChEBI" id="CHEBI:18420"/>
        <label>1</label>
        <note>catalytic</note>
    </ligand>
</feature>
<dbReference type="PANTHER" id="PTHR20854">
    <property type="entry name" value="INOSITOL MONOPHOSPHATASE"/>
    <property type="match status" value="1"/>
</dbReference>
<keyword evidence="5 6" id="KW-0460">Magnesium</keyword>
<dbReference type="GO" id="GO:0007165">
    <property type="term" value="P:signal transduction"/>
    <property type="evidence" value="ECO:0007669"/>
    <property type="project" value="TreeGrafter"/>
</dbReference>
<feature type="binding site" evidence="6">
    <location>
        <position position="104"/>
    </location>
    <ligand>
        <name>Mg(2+)</name>
        <dbReference type="ChEBI" id="CHEBI:18420"/>
        <label>1</label>
        <note>catalytic</note>
    </ligand>
</feature>
<dbReference type="InterPro" id="IPR020550">
    <property type="entry name" value="Inositol_monophosphatase_CS"/>
</dbReference>
<keyword evidence="3 6" id="KW-0479">Metal-binding</keyword>
<evidence type="ECO:0000256" key="6">
    <source>
        <dbReference type="PIRSR" id="PIRSR600760-2"/>
    </source>
</evidence>
<comment type="cofactor">
    <cofactor evidence="6">
        <name>Mg(2+)</name>
        <dbReference type="ChEBI" id="CHEBI:18420"/>
    </cofactor>
</comment>
<dbReference type="AlphaFoldDB" id="A0A939PDE0"/>
<proteinExistence type="predicted"/>
<keyword evidence="9" id="KW-1185">Reference proteome</keyword>
<dbReference type="GO" id="GO:0008934">
    <property type="term" value="F:inositol monophosphate 1-phosphatase activity"/>
    <property type="evidence" value="ECO:0007669"/>
    <property type="project" value="TreeGrafter"/>
</dbReference>
<reference evidence="8" key="1">
    <citation type="submission" date="2021-03" db="EMBL/GenBank/DDBJ databases">
        <authorList>
            <person name="Kanchanasin P."/>
            <person name="Saeng-In P."/>
            <person name="Phongsopitanun W."/>
            <person name="Yuki M."/>
            <person name="Kudo T."/>
            <person name="Ohkuma M."/>
            <person name="Tanasupawat S."/>
        </authorList>
    </citation>
    <scope>NUCLEOTIDE SEQUENCE</scope>
    <source>
        <strain evidence="8">GKU 128</strain>
    </source>
</reference>
<dbReference type="InterPro" id="IPR020583">
    <property type="entry name" value="Inositol_monoP_metal-BS"/>
</dbReference>
<dbReference type="PROSITE" id="PS00629">
    <property type="entry name" value="IMP_1"/>
    <property type="match status" value="1"/>
</dbReference>
<dbReference type="SUPFAM" id="SSF56655">
    <property type="entry name" value="Carbohydrate phosphatase"/>
    <property type="match status" value="1"/>
</dbReference>
<accession>A0A939PDE0</accession>
<name>A0A939PDE0_9ACTN</name>
<dbReference type="GO" id="GO:0046872">
    <property type="term" value="F:metal ion binding"/>
    <property type="evidence" value="ECO:0007669"/>
    <property type="project" value="UniProtKB-KW"/>
</dbReference>
<feature type="region of interest" description="Disordered" evidence="7">
    <location>
        <begin position="66"/>
        <end position="91"/>
    </location>
</feature>
<protein>
    <recommendedName>
        <fullName evidence="2">inositol-phosphate phosphatase</fullName>
        <ecNumber evidence="2">3.1.3.25</ecNumber>
    </recommendedName>
</protein>
<dbReference type="GO" id="GO:0006020">
    <property type="term" value="P:inositol metabolic process"/>
    <property type="evidence" value="ECO:0007669"/>
    <property type="project" value="TreeGrafter"/>
</dbReference>
<evidence type="ECO:0000256" key="7">
    <source>
        <dbReference type="SAM" id="MobiDB-lite"/>
    </source>
</evidence>
<dbReference type="Gene3D" id="3.40.190.80">
    <property type="match status" value="1"/>
</dbReference>
<keyword evidence="4" id="KW-0378">Hydrolase</keyword>
<evidence type="ECO:0000256" key="2">
    <source>
        <dbReference type="ARBA" id="ARBA00013106"/>
    </source>
</evidence>
<evidence type="ECO:0000256" key="3">
    <source>
        <dbReference type="ARBA" id="ARBA00022723"/>
    </source>
</evidence>
<dbReference type="PANTHER" id="PTHR20854:SF4">
    <property type="entry name" value="INOSITOL-1-MONOPHOSPHATASE-RELATED"/>
    <property type="match status" value="1"/>
</dbReference>
<evidence type="ECO:0000256" key="1">
    <source>
        <dbReference type="ARBA" id="ARBA00001033"/>
    </source>
</evidence>
<dbReference type="InterPro" id="IPR000760">
    <property type="entry name" value="Inositol_monophosphatase-like"/>
</dbReference>
<evidence type="ECO:0000313" key="8">
    <source>
        <dbReference type="EMBL" id="MBO2447199.1"/>
    </source>
</evidence>
<comment type="caution">
    <text evidence="8">The sequence shown here is derived from an EMBL/GenBank/DDBJ whole genome shotgun (WGS) entry which is preliminary data.</text>
</comment>
<evidence type="ECO:0000256" key="5">
    <source>
        <dbReference type="ARBA" id="ARBA00022842"/>
    </source>
</evidence>
<dbReference type="Pfam" id="PF00459">
    <property type="entry name" value="Inositol_P"/>
    <property type="match status" value="1"/>
</dbReference>
<feature type="binding site" evidence="6">
    <location>
        <position position="72"/>
    </location>
    <ligand>
        <name>Mg(2+)</name>
        <dbReference type="ChEBI" id="CHEBI:18420"/>
        <label>1</label>
        <note>catalytic</note>
    </ligand>
</feature>
<dbReference type="RefSeq" id="WP_208254795.1">
    <property type="nucleotide sequence ID" value="NZ_JAGEOJ010000003.1"/>
</dbReference>
<sequence>MDIDTEPLTRAAERAAVRAGRLLLEEFAQGTAARSKPGAHEHDVVTAADLAAEDLIAAELTAAAPGSTVIGEERGGGEGGEGGEERGGDGGHAGEVCWYVDPIDGTHNFSRGIPLWCVSIGLTIRGAPAGGCVYEPVRDRLYAARTGGVLRCNGEVVPASPPRPVPMVLTDVPRPGGVPHPAELALLADLMVAADVRRIGSAALALAYVAAGHADMAVTPDAFAWDMAAGRVLVTAGGGAFAALPDPPSTVRPGAFAAWRPGLDELGRVTVRALKGWPNG</sequence>
<evidence type="ECO:0000256" key="4">
    <source>
        <dbReference type="ARBA" id="ARBA00022801"/>
    </source>
</evidence>